<dbReference type="HAMAP" id="MF_02231">
    <property type="entry name" value="UbiT"/>
    <property type="match status" value="1"/>
</dbReference>
<comment type="similarity">
    <text evidence="1">Belongs to the UbiT family.</text>
</comment>
<evidence type="ECO:0000256" key="1">
    <source>
        <dbReference type="HAMAP-Rule" id="MF_02231"/>
    </source>
</evidence>
<feature type="domain" description="SCP2" evidence="2">
    <location>
        <begin position="45"/>
        <end position="128"/>
    </location>
</feature>
<dbReference type="AlphaFoldDB" id="A0A2U2HI92"/>
<evidence type="ECO:0000259" key="2">
    <source>
        <dbReference type="Pfam" id="PF02036"/>
    </source>
</evidence>
<dbReference type="SUPFAM" id="SSF55718">
    <property type="entry name" value="SCP-like"/>
    <property type="match status" value="1"/>
</dbReference>
<dbReference type="InterPro" id="IPR036527">
    <property type="entry name" value="SCP2_sterol-bd_dom_sf"/>
</dbReference>
<dbReference type="EMBL" id="PXWF02000246">
    <property type="protein sequence ID" value="PWF46051.1"/>
    <property type="molecule type" value="Genomic_DNA"/>
</dbReference>
<dbReference type="InterPro" id="IPR003033">
    <property type="entry name" value="SCP2_sterol-bd_dom"/>
</dbReference>
<evidence type="ECO:0000313" key="3">
    <source>
        <dbReference type="EMBL" id="PWF46051.1"/>
    </source>
</evidence>
<dbReference type="RefSeq" id="WP_106758529.1">
    <property type="nucleotide sequence ID" value="NZ_PXWF02000246.1"/>
</dbReference>
<organism evidence="3 4">
    <name type="scientific">Massilia glaciei</name>
    <dbReference type="NCBI Taxonomy" id="1524097"/>
    <lineage>
        <taxon>Bacteria</taxon>
        <taxon>Pseudomonadati</taxon>
        <taxon>Pseudomonadota</taxon>
        <taxon>Betaproteobacteria</taxon>
        <taxon>Burkholderiales</taxon>
        <taxon>Oxalobacteraceae</taxon>
        <taxon>Telluria group</taxon>
        <taxon>Massilia</taxon>
    </lineage>
</organism>
<sequence>MTTGARRKAGAAGGGWPRLPVYPGSVLFATGLNLVVAPQLPSDVRAALEGRAVRIWVRDTPLCFDVGWRGTRFAALDGTQKPDLAIGASARDFVLLAQRREDPDTLFFARRLVMEGDTELGLLVKNTIDAIDLALLDPARLLPPLPPPLAAALRRVFAAARGA</sequence>
<keyword evidence="1" id="KW-0831">Ubiquinone biosynthesis</keyword>
<comment type="pathway">
    <text evidence="1">Cofactor biosynthesis; ubiquinone biosynthesis.</text>
</comment>
<dbReference type="Pfam" id="PF02036">
    <property type="entry name" value="SCP2"/>
    <property type="match status" value="1"/>
</dbReference>
<protein>
    <recommendedName>
        <fullName evidence="1">Ubiquinone biosynthesis accessory factor UbiT</fullName>
    </recommendedName>
</protein>
<dbReference type="InterPro" id="IPR016830">
    <property type="entry name" value="UbiT"/>
</dbReference>
<dbReference type="UniPathway" id="UPA00232"/>
<reference evidence="3 4" key="1">
    <citation type="submission" date="2018-04" db="EMBL/GenBank/DDBJ databases">
        <title>Massilia violaceinigra sp. nov., a novel purple-pigmented bacterium isolated from Tianshan glacier, Xinjiang, China.</title>
        <authorList>
            <person name="Wang H."/>
        </authorList>
    </citation>
    <scope>NUCLEOTIDE SEQUENCE [LARGE SCALE GENOMIC DNA]</scope>
    <source>
        <strain evidence="3 4">B448-2</strain>
    </source>
</reference>
<dbReference type="OrthoDB" id="5292463at2"/>
<dbReference type="GO" id="GO:0006744">
    <property type="term" value="P:ubiquinone biosynthetic process"/>
    <property type="evidence" value="ECO:0007669"/>
    <property type="project" value="UniProtKB-UniRule"/>
</dbReference>
<keyword evidence="4" id="KW-1185">Reference proteome</keyword>
<dbReference type="Proteomes" id="UP000241421">
    <property type="component" value="Unassembled WGS sequence"/>
</dbReference>
<comment type="caution">
    <text evidence="3">The sequence shown here is derived from an EMBL/GenBank/DDBJ whole genome shotgun (WGS) entry which is preliminary data.</text>
</comment>
<gene>
    <name evidence="1" type="primary">ubiT</name>
    <name evidence="3" type="ORF">C7C56_016810</name>
</gene>
<comment type="function">
    <text evidence="1">Required for O(2)-independent ubiquinone (coenzyme Q) biosynthesis. Likely functions as an accessory factor.</text>
</comment>
<proteinExistence type="inferred from homology"/>
<evidence type="ECO:0000313" key="4">
    <source>
        <dbReference type="Proteomes" id="UP000241421"/>
    </source>
</evidence>
<accession>A0A2U2HI92</accession>
<name>A0A2U2HI92_9BURK</name>